<gene>
    <name evidence="1" type="ORF">UT23_C0010G0023</name>
</gene>
<dbReference type="Proteomes" id="UP000034325">
    <property type="component" value="Unassembled WGS sequence"/>
</dbReference>
<evidence type="ECO:0000313" key="1">
    <source>
        <dbReference type="EMBL" id="KKQ97627.1"/>
    </source>
</evidence>
<dbReference type="EMBL" id="LBWA01000010">
    <property type="protein sequence ID" value="KKQ97627.1"/>
    <property type="molecule type" value="Genomic_DNA"/>
</dbReference>
<comment type="caution">
    <text evidence="1">The sequence shown here is derived from an EMBL/GenBank/DDBJ whole genome shotgun (WGS) entry which is preliminary data.</text>
</comment>
<evidence type="ECO:0000313" key="2">
    <source>
        <dbReference type="Proteomes" id="UP000034325"/>
    </source>
</evidence>
<name>A0A0G0M2X5_9BACT</name>
<sequence length="716" mass="79525">MNQQEMTERRRGLKMISLGFGALAIPPLLQSCAAGPEYQPLPNLRTNPMIYYNGAPILEVSSIQKEKTLNHLQTVKDWLGHLRDNPEILSALDEKKVGSIGKVYLNSGVEVQTFDEGDELLSIIKIPRVENPEAEKVRRSGQNALFIIKGGDTLYLPYDKAEFNDGSIELSVNPKKGEVYKTVINNYKPEALGEDLAPQIEKVVIVENYNWQTNEFEPLELPASYRVIKECQTFEESIKSKSPQPTPDEITSAVQEWFKNIVLPSSLPEKAYIQAVKALAIYASGYYPSLNLPDELATAVVVPKTNDKKVRDFINDFIENVEQSLIDVPQIPLVIGFEDATTFVQTEKDGSETRTPKRQIRVIGFYPDGRQIEFWNTGFQDNQLHRPITQGEKQGEVGNMQLSLLSLGIYPYAENYISAVLADNTGPGKERKPIGNITNMWLINPEFYWNPDRKRVEAGVPLTAWETTHPAYDRNQLPGAVNSQASISKDVSGKVLLENEVSASTLGYAYEEQETKAGTLNNVTASCNLASQQGARYVSMYGVLPVNLDVIRLTQGFVTVSSPDIWKYNATNEGNLKALDGKPPKDWAFVINPTDVYQIDTGKQIDVTSVLGELIPGDCVSFQPGGKQLDASPTEKNAYILIGSVTETEKKASPGSDIQGAAIKLEDINNLQPFFGGLFGKGIRDIRDLTINTNIIFDRSKPRTWIIQALLMAAIK</sequence>
<proteinExistence type="predicted"/>
<reference evidence="1 2" key="1">
    <citation type="journal article" date="2015" name="Nature">
        <title>rRNA introns, odd ribosomes, and small enigmatic genomes across a large radiation of phyla.</title>
        <authorList>
            <person name="Brown C.T."/>
            <person name="Hug L.A."/>
            <person name="Thomas B.C."/>
            <person name="Sharon I."/>
            <person name="Castelle C.J."/>
            <person name="Singh A."/>
            <person name="Wilkins M.J."/>
            <person name="Williams K.H."/>
            <person name="Banfield J.F."/>
        </authorList>
    </citation>
    <scope>NUCLEOTIDE SEQUENCE [LARGE SCALE GENOMIC DNA]</scope>
</reference>
<accession>A0A0G0M2X5</accession>
<organism evidence="1 2">
    <name type="scientific">Candidatus Woesebacteria bacterium GW2011_GWA1_39_12</name>
    <dbReference type="NCBI Taxonomy" id="1618549"/>
    <lineage>
        <taxon>Bacteria</taxon>
        <taxon>Candidatus Woeseibacteriota</taxon>
    </lineage>
</organism>
<dbReference type="AlphaFoldDB" id="A0A0G0M2X5"/>
<protein>
    <submittedName>
        <fullName evidence="1">Uncharacterized protein</fullName>
    </submittedName>
</protein>